<dbReference type="Gene3D" id="3.40.50.720">
    <property type="entry name" value="NAD(P)-binding Rossmann-like Domain"/>
    <property type="match status" value="1"/>
</dbReference>
<dbReference type="GO" id="GO:0005737">
    <property type="term" value="C:cytoplasm"/>
    <property type="evidence" value="ECO:0007669"/>
    <property type="project" value="UniProtKB-SubCell"/>
</dbReference>
<dbReference type="InterPro" id="IPR002364">
    <property type="entry name" value="Quin_OxRdtase/zeta-crystal_CS"/>
</dbReference>
<dbReference type="InterPro" id="IPR011032">
    <property type="entry name" value="GroES-like_sf"/>
</dbReference>
<feature type="compositionally biased region" description="Pro residues" evidence="8">
    <location>
        <begin position="1"/>
        <end position="28"/>
    </location>
</feature>
<feature type="domain" description="Enoyl reductase (ER)" evidence="9">
    <location>
        <begin position="255"/>
        <end position="564"/>
    </location>
</feature>
<dbReference type="InterPro" id="IPR013154">
    <property type="entry name" value="ADH-like_N"/>
</dbReference>
<name>A0A8C0NM65_CANLF</name>
<evidence type="ECO:0000256" key="8">
    <source>
        <dbReference type="SAM" id="MobiDB-lite"/>
    </source>
</evidence>
<dbReference type="InterPro" id="IPR013149">
    <property type="entry name" value="ADH-like_C"/>
</dbReference>
<evidence type="ECO:0000256" key="1">
    <source>
        <dbReference type="ARBA" id="ARBA00004496"/>
    </source>
</evidence>
<organism evidence="10 11">
    <name type="scientific">Canis lupus familiaris</name>
    <name type="common">Dog</name>
    <name type="synonym">Canis familiaris</name>
    <dbReference type="NCBI Taxonomy" id="9615"/>
    <lineage>
        <taxon>Eukaryota</taxon>
        <taxon>Metazoa</taxon>
        <taxon>Chordata</taxon>
        <taxon>Craniata</taxon>
        <taxon>Vertebrata</taxon>
        <taxon>Euteleostomi</taxon>
        <taxon>Mammalia</taxon>
        <taxon>Eutheria</taxon>
        <taxon>Laurasiatheria</taxon>
        <taxon>Carnivora</taxon>
        <taxon>Caniformia</taxon>
        <taxon>Canidae</taxon>
        <taxon>Canis</taxon>
    </lineage>
</organism>
<evidence type="ECO:0000313" key="11">
    <source>
        <dbReference type="Proteomes" id="UP000694429"/>
    </source>
</evidence>
<evidence type="ECO:0000256" key="6">
    <source>
        <dbReference type="ARBA" id="ARBA00022884"/>
    </source>
</evidence>
<dbReference type="SMART" id="SM00829">
    <property type="entry name" value="PKS_ER"/>
    <property type="match status" value="1"/>
</dbReference>
<dbReference type="PANTHER" id="PTHR44154:SF1">
    <property type="entry name" value="QUINONE OXIDOREDUCTASE"/>
    <property type="match status" value="1"/>
</dbReference>
<keyword evidence="4" id="KW-0963">Cytoplasm</keyword>
<dbReference type="Gene3D" id="3.90.180.10">
    <property type="entry name" value="Medium-chain alcohol dehydrogenases, catalytic domain"/>
    <property type="match status" value="1"/>
</dbReference>
<evidence type="ECO:0000256" key="2">
    <source>
        <dbReference type="ARBA" id="ARBA00010371"/>
    </source>
</evidence>
<keyword evidence="7" id="KW-0007">Acetylation</keyword>
<dbReference type="PROSITE" id="PS01162">
    <property type="entry name" value="QOR_ZETA_CRYSTAL"/>
    <property type="match status" value="1"/>
</dbReference>
<dbReference type="InterPro" id="IPR020843">
    <property type="entry name" value="ER"/>
</dbReference>
<feature type="compositionally biased region" description="Pro residues" evidence="8">
    <location>
        <begin position="40"/>
        <end position="49"/>
    </location>
</feature>
<dbReference type="OrthoDB" id="3941538at2759"/>
<comment type="subunit">
    <text evidence="3">Homotetramer.</text>
</comment>
<feature type="compositionally biased region" description="Low complexity" evidence="8">
    <location>
        <begin position="67"/>
        <end position="104"/>
    </location>
</feature>
<accession>A0A8C0NM65</accession>
<evidence type="ECO:0000259" key="9">
    <source>
        <dbReference type="SMART" id="SM00829"/>
    </source>
</evidence>
<evidence type="ECO:0000313" key="10">
    <source>
        <dbReference type="Ensembl" id="ENSCAFP00030028843.1"/>
    </source>
</evidence>
<dbReference type="GO" id="GO:0003723">
    <property type="term" value="F:RNA binding"/>
    <property type="evidence" value="ECO:0007669"/>
    <property type="project" value="UniProtKB-KW"/>
</dbReference>
<reference evidence="10" key="1">
    <citation type="submission" date="2019-03" db="EMBL/GenBank/DDBJ databases">
        <authorList>
            <person name="Warren W.C."/>
            <person name="Johnson G.S."/>
        </authorList>
    </citation>
    <scope>NUCLEOTIDE SEQUENCE [LARGE SCALE GENOMIC DNA]</scope>
    <source>
        <strain evidence="10">Basenji</strain>
    </source>
</reference>
<dbReference type="Proteomes" id="UP000694429">
    <property type="component" value="Chromosome 6"/>
</dbReference>
<evidence type="ECO:0000256" key="4">
    <source>
        <dbReference type="ARBA" id="ARBA00022490"/>
    </source>
</evidence>
<feature type="compositionally biased region" description="Low complexity" evidence="8">
    <location>
        <begin position="217"/>
        <end position="239"/>
    </location>
</feature>
<dbReference type="SUPFAM" id="SSF51735">
    <property type="entry name" value="NAD(P)-binding Rossmann-fold domains"/>
    <property type="match status" value="1"/>
</dbReference>
<comment type="subcellular location">
    <subcellularLocation>
        <location evidence="1">Cytoplasm</location>
    </subcellularLocation>
</comment>
<dbReference type="FunFam" id="3.40.50.720:FF:000244">
    <property type="entry name" value="quinone oxidoreductase"/>
    <property type="match status" value="1"/>
</dbReference>
<dbReference type="InterPro" id="IPR036291">
    <property type="entry name" value="NAD(P)-bd_dom_sf"/>
</dbReference>
<evidence type="ECO:0000256" key="7">
    <source>
        <dbReference type="ARBA" id="ARBA00022990"/>
    </source>
</evidence>
<dbReference type="FunFam" id="3.90.180.10:FF:000016">
    <property type="entry name" value="Quinone oxidoreductase"/>
    <property type="match status" value="1"/>
</dbReference>
<dbReference type="PANTHER" id="PTHR44154">
    <property type="entry name" value="QUINONE OXIDOREDUCTASE"/>
    <property type="match status" value="1"/>
</dbReference>
<comment type="similarity">
    <text evidence="2">Belongs to the zinc-containing alcohol dehydrogenase family. Quinone oxidoreductase subfamily.</text>
</comment>
<dbReference type="AlphaFoldDB" id="A0A8C0NM65"/>
<proteinExistence type="inferred from homology"/>
<dbReference type="CDD" id="cd08253">
    <property type="entry name" value="zeta_crystallin"/>
    <property type="match status" value="1"/>
</dbReference>
<dbReference type="Pfam" id="PF08240">
    <property type="entry name" value="ADH_N"/>
    <property type="match status" value="1"/>
</dbReference>
<dbReference type="InterPro" id="IPR051603">
    <property type="entry name" value="Zinc-ADH_QOR/CCCR"/>
</dbReference>
<evidence type="ECO:0000256" key="5">
    <source>
        <dbReference type="ARBA" id="ARBA00022857"/>
    </source>
</evidence>
<dbReference type="GO" id="GO:0016491">
    <property type="term" value="F:oxidoreductase activity"/>
    <property type="evidence" value="ECO:0007669"/>
    <property type="project" value="InterPro"/>
</dbReference>
<protein>
    <submittedName>
        <fullName evidence="10">Crystallin zeta</fullName>
    </submittedName>
</protein>
<dbReference type="Pfam" id="PF00107">
    <property type="entry name" value="ADH_zinc_N"/>
    <property type="match status" value="1"/>
</dbReference>
<feature type="region of interest" description="Disordered" evidence="8">
    <location>
        <begin position="203"/>
        <end position="266"/>
    </location>
</feature>
<dbReference type="Ensembl" id="ENSCAFT00030033066.1">
    <property type="protein sequence ID" value="ENSCAFP00030028843.1"/>
    <property type="gene ID" value="ENSCAFG00030017814.1"/>
</dbReference>
<gene>
    <name evidence="10" type="primary">CRYZ</name>
</gene>
<keyword evidence="6" id="KW-0694">RNA-binding</keyword>
<feature type="region of interest" description="Disordered" evidence="8">
    <location>
        <begin position="1"/>
        <end position="155"/>
    </location>
</feature>
<dbReference type="SUPFAM" id="SSF50129">
    <property type="entry name" value="GroES-like"/>
    <property type="match status" value="1"/>
</dbReference>
<reference evidence="10" key="2">
    <citation type="submission" date="2025-08" db="UniProtKB">
        <authorList>
            <consortium name="Ensembl"/>
        </authorList>
    </citation>
    <scope>IDENTIFICATION</scope>
</reference>
<dbReference type="GO" id="GO:0008270">
    <property type="term" value="F:zinc ion binding"/>
    <property type="evidence" value="ECO:0007669"/>
    <property type="project" value="InterPro"/>
</dbReference>
<feature type="compositionally biased region" description="Low complexity" evidence="8">
    <location>
        <begin position="29"/>
        <end position="39"/>
    </location>
</feature>
<keyword evidence="5" id="KW-0521">NADP</keyword>
<sequence length="567" mass="58929">PQAAAPPPAPRPRPQAPAPPPAPRPRPQAPGRSPASGPTAPSPQPPRPTPGGGRPGVAVPRRRKAPRPAGQPRKPRTAASPSPGGWSGAGAAPSPASEPAPGLAGTFGPQGTGPAPPLRCTLGARSTPRSAARGRRRDAGPHPVQEDDAPGAGAGGEVLLAPVQQLHESRRTLVHAALPAEVRAAQTLRLPSPEFCSAIRAGEASEARRGPRPWPLPGGRHVAAAAAGKAQTSSSARAPGGAGPPGAGQARARRGRPVKYPGPSPLRRELAPEPVLIKVHACGVNPVETYIRSGTYRRKPLLPYTPGSDVAGIIEAIGENVSTFKKGDRVFTTATISGGYAEYALASDHTVYILPEKLDLKQGAAIGIPYFTAYRALLHSARAKAGESVLVHGASGGVGIAACQIARAYGLKVLGTAGTEEGQNIVLQNGAHEVFNHRELNYIDKIKKSVGEKGIDVIIEMLANVNLSNDLDLLSYGGRVIVVGSRGPIEINPRDTIPKETSIIGTALYSSTKEEFRKFAMALQAGMEIGWLKPVIGPQYSLEKVVQAHENIIHSSGAIGKMILLLE</sequence>
<evidence type="ECO:0000256" key="3">
    <source>
        <dbReference type="ARBA" id="ARBA00011881"/>
    </source>
</evidence>